<accession>A0A2T3A6X2</accession>
<evidence type="ECO:0000313" key="3">
    <source>
        <dbReference type="Proteomes" id="UP000241462"/>
    </source>
</evidence>
<gene>
    <name evidence="2" type="ORF">BD289DRAFT_500493</name>
</gene>
<proteinExistence type="predicted"/>
<dbReference type="EMBL" id="KZ678450">
    <property type="protein sequence ID" value="PSR84014.1"/>
    <property type="molecule type" value="Genomic_DNA"/>
</dbReference>
<dbReference type="InParanoid" id="A0A2T3A6X2"/>
<feature type="region of interest" description="Disordered" evidence="1">
    <location>
        <begin position="1"/>
        <end position="20"/>
    </location>
</feature>
<feature type="compositionally biased region" description="Low complexity" evidence="1">
    <location>
        <begin position="52"/>
        <end position="70"/>
    </location>
</feature>
<evidence type="ECO:0000313" key="2">
    <source>
        <dbReference type="EMBL" id="PSR84014.1"/>
    </source>
</evidence>
<dbReference type="AlphaFoldDB" id="A0A2T3A6X2"/>
<protein>
    <submittedName>
        <fullName evidence="2">Uncharacterized protein</fullName>
    </submittedName>
</protein>
<dbReference type="STRING" id="2025994.A0A2T3A6X2"/>
<feature type="region of interest" description="Disordered" evidence="1">
    <location>
        <begin position="44"/>
        <end position="70"/>
    </location>
</feature>
<sequence length="469" mass="52506">MSTSTPHPDEEPVTAEGTFTADEVKVLETTGFFRVKSSNNKRKVSGLLLTPSDSGASDYGSRSSSAVSSASMRLRGSTSALSTKDFDLPTSSESVAALEFLGFEKPTAQQIFTRWEMRGDPDDYPYSFLEHAIGQFEHRKQNDLSDSEFMKAVGFNQEIREAILDPQCYSVFSTENLQYWMRDTMTSRFATMEHLHNRCHAIASRGGSGKQLHPKKRPCIGLESSAQGGPSITATQLSAKSMSVSTIPNDLNFPKGKVRFGPPAAALHDHLTLYKGRVAHTDPTSPLVQLDGTVRLSGINTRSGGDFNSEKLASYWTPELATAELYRFYAHRRNNYAETWIISIQVPNTFLRSLRKEDLWYGSDWKQYVYLCRRETPHLDIPPRFNKLYSAEVMEGHICSRLPHLIYKIKQENVQSTISEEFLLHCEGKNGQVKKTTQWAFLGGDVVVHLSNAVQGKLHIDVHAADPFP</sequence>
<dbReference type="Proteomes" id="UP000241462">
    <property type="component" value="Unassembled WGS sequence"/>
</dbReference>
<organism evidence="2 3">
    <name type="scientific">Coniella lustricola</name>
    <dbReference type="NCBI Taxonomy" id="2025994"/>
    <lineage>
        <taxon>Eukaryota</taxon>
        <taxon>Fungi</taxon>
        <taxon>Dikarya</taxon>
        <taxon>Ascomycota</taxon>
        <taxon>Pezizomycotina</taxon>
        <taxon>Sordariomycetes</taxon>
        <taxon>Sordariomycetidae</taxon>
        <taxon>Diaporthales</taxon>
        <taxon>Schizoparmaceae</taxon>
        <taxon>Coniella</taxon>
    </lineage>
</organism>
<keyword evidence="3" id="KW-1185">Reference proteome</keyword>
<evidence type="ECO:0000256" key="1">
    <source>
        <dbReference type="SAM" id="MobiDB-lite"/>
    </source>
</evidence>
<reference evidence="2 3" key="1">
    <citation type="journal article" date="2018" name="Mycol. Prog.">
        <title>Coniella lustricola, a new species from submerged detritus.</title>
        <authorList>
            <person name="Raudabaugh D.B."/>
            <person name="Iturriaga T."/>
            <person name="Carver A."/>
            <person name="Mondo S."/>
            <person name="Pangilinan J."/>
            <person name="Lipzen A."/>
            <person name="He G."/>
            <person name="Amirebrahimi M."/>
            <person name="Grigoriev I.V."/>
            <person name="Miller A.N."/>
        </authorList>
    </citation>
    <scope>NUCLEOTIDE SEQUENCE [LARGE SCALE GENOMIC DNA]</scope>
    <source>
        <strain evidence="2 3">B22-T-1</strain>
    </source>
</reference>
<name>A0A2T3A6X2_9PEZI</name>
<dbReference type="OrthoDB" id="5429780at2759"/>